<dbReference type="GeneID" id="8249769"/>
<gene>
    <name evidence="6" type="ORF">MICPUN_64743</name>
</gene>
<evidence type="ECO:0000256" key="4">
    <source>
        <dbReference type="SAM" id="MobiDB-lite"/>
    </source>
</evidence>
<dbReference type="RefSeq" id="XP_002506681.1">
    <property type="nucleotide sequence ID" value="XM_002506635.1"/>
</dbReference>
<dbReference type="GO" id="GO:0008270">
    <property type="term" value="F:zinc ion binding"/>
    <property type="evidence" value="ECO:0007669"/>
    <property type="project" value="UniProtKB-KW"/>
</dbReference>
<dbReference type="Proteomes" id="UP000002009">
    <property type="component" value="Chromosome 16"/>
</dbReference>
<keyword evidence="1" id="KW-0805">Transcription regulation</keyword>
<dbReference type="FunFam" id="1.10.472.170:FF:000001">
    <property type="entry name" value="Transcription initiation factor IIB"/>
    <property type="match status" value="1"/>
</dbReference>
<evidence type="ECO:0000256" key="1">
    <source>
        <dbReference type="ARBA" id="ARBA00023015"/>
    </source>
</evidence>
<name>C1EIY3_MICCC</name>
<dbReference type="SUPFAM" id="SSF57783">
    <property type="entry name" value="Zinc beta-ribbon"/>
    <property type="match status" value="1"/>
</dbReference>
<dbReference type="SUPFAM" id="SSF47954">
    <property type="entry name" value="Cyclin-like"/>
    <property type="match status" value="2"/>
</dbReference>
<organism evidence="6 7">
    <name type="scientific">Micromonas commoda (strain RCC299 / NOUM17 / CCMP2709)</name>
    <name type="common">Picoplanktonic green alga</name>
    <dbReference type="NCBI Taxonomy" id="296587"/>
    <lineage>
        <taxon>Eukaryota</taxon>
        <taxon>Viridiplantae</taxon>
        <taxon>Chlorophyta</taxon>
        <taxon>Mamiellophyceae</taxon>
        <taxon>Mamiellales</taxon>
        <taxon>Mamiellaceae</taxon>
        <taxon>Micromonas</taxon>
    </lineage>
</organism>
<dbReference type="EMBL" id="CP001334">
    <property type="protein sequence ID" value="ACO67939.1"/>
    <property type="molecule type" value="Genomic_DNA"/>
</dbReference>
<proteinExistence type="predicted"/>
<dbReference type="PRINTS" id="PR00685">
    <property type="entry name" value="TIFACTORIIB"/>
</dbReference>
<dbReference type="OMA" id="DHDQRMK"/>
<reference evidence="6 7" key="1">
    <citation type="journal article" date="2009" name="Science">
        <title>Green evolution and dynamic adaptations revealed by genomes of the marine picoeukaryotes Micromonas.</title>
        <authorList>
            <person name="Worden A.Z."/>
            <person name="Lee J.H."/>
            <person name="Mock T."/>
            <person name="Rouze P."/>
            <person name="Simmons M.P."/>
            <person name="Aerts A.L."/>
            <person name="Allen A.E."/>
            <person name="Cuvelier M.L."/>
            <person name="Derelle E."/>
            <person name="Everett M.V."/>
            <person name="Foulon E."/>
            <person name="Grimwood J."/>
            <person name="Gundlach H."/>
            <person name="Henrissat B."/>
            <person name="Napoli C."/>
            <person name="McDonald S.M."/>
            <person name="Parker M.S."/>
            <person name="Rombauts S."/>
            <person name="Salamov A."/>
            <person name="Von Dassow P."/>
            <person name="Badger J.H."/>
            <person name="Coutinho P.M."/>
            <person name="Demir E."/>
            <person name="Dubchak I."/>
            <person name="Gentemann C."/>
            <person name="Eikrem W."/>
            <person name="Gready J.E."/>
            <person name="John U."/>
            <person name="Lanier W."/>
            <person name="Lindquist E.A."/>
            <person name="Lucas S."/>
            <person name="Mayer K.F."/>
            <person name="Moreau H."/>
            <person name="Not F."/>
            <person name="Otillar R."/>
            <person name="Panaud O."/>
            <person name="Pangilinan J."/>
            <person name="Paulsen I."/>
            <person name="Piegu B."/>
            <person name="Poliakov A."/>
            <person name="Robbens S."/>
            <person name="Schmutz J."/>
            <person name="Toulza E."/>
            <person name="Wyss T."/>
            <person name="Zelensky A."/>
            <person name="Zhou K."/>
            <person name="Armbrust E.V."/>
            <person name="Bhattacharya D."/>
            <person name="Goodenough U.W."/>
            <person name="Van de Peer Y."/>
            <person name="Grigoriev I.V."/>
        </authorList>
    </citation>
    <scope>NUCLEOTIDE SEQUENCE [LARGE SCALE GENOMIC DNA]</scope>
    <source>
        <strain evidence="7">RCC299 / NOUM17</strain>
    </source>
</reference>
<evidence type="ECO:0000259" key="5">
    <source>
        <dbReference type="PROSITE" id="PS51134"/>
    </source>
</evidence>
<dbReference type="PROSITE" id="PS51134">
    <property type="entry name" value="ZF_TFIIB"/>
    <property type="match status" value="1"/>
</dbReference>
<dbReference type="InterPro" id="IPR013137">
    <property type="entry name" value="Znf_TFIIB"/>
</dbReference>
<dbReference type="InterPro" id="IPR000812">
    <property type="entry name" value="TFIIB"/>
</dbReference>
<evidence type="ECO:0000313" key="6">
    <source>
        <dbReference type="EMBL" id="ACO67939.1"/>
    </source>
</evidence>
<feature type="domain" description="TFIIB-type" evidence="5">
    <location>
        <begin position="15"/>
        <end position="47"/>
    </location>
</feature>
<evidence type="ECO:0000256" key="2">
    <source>
        <dbReference type="ARBA" id="ARBA00023163"/>
    </source>
</evidence>
<dbReference type="OrthoDB" id="25790at2759"/>
<keyword evidence="3" id="KW-0479">Metal-binding</keyword>
<feature type="region of interest" description="Disordered" evidence="4">
    <location>
        <begin position="60"/>
        <end position="94"/>
    </location>
</feature>
<dbReference type="KEGG" id="mis:MICPUN_64743"/>
<dbReference type="GO" id="GO:0005634">
    <property type="term" value="C:nucleus"/>
    <property type="evidence" value="ECO:0007669"/>
    <property type="project" value="TreeGrafter"/>
</dbReference>
<keyword evidence="7" id="KW-1185">Reference proteome</keyword>
<keyword evidence="2" id="KW-0804">Transcription</keyword>
<dbReference type="STRING" id="296587.C1EIY3"/>
<dbReference type="GO" id="GO:0017025">
    <property type="term" value="F:TBP-class protein binding"/>
    <property type="evidence" value="ECO:0007669"/>
    <property type="project" value="InterPro"/>
</dbReference>
<evidence type="ECO:0000313" key="7">
    <source>
        <dbReference type="Proteomes" id="UP000002009"/>
    </source>
</evidence>
<dbReference type="Gene3D" id="1.10.472.10">
    <property type="entry name" value="Cyclin-like"/>
    <property type="match status" value="1"/>
</dbReference>
<keyword evidence="3" id="KW-0863">Zinc-finger</keyword>
<dbReference type="InterPro" id="IPR013150">
    <property type="entry name" value="TFIIB_cyclin"/>
</dbReference>
<protein>
    <recommendedName>
        <fullName evidence="5">TFIIB-type domain-containing protein</fullName>
    </recommendedName>
</protein>
<dbReference type="AlphaFoldDB" id="C1EIY3"/>
<feature type="compositionally biased region" description="Polar residues" evidence="4">
    <location>
        <begin position="85"/>
        <end position="94"/>
    </location>
</feature>
<dbReference type="CDD" id="cd20551">
    <property type="entry name" value="CYCLIN_TFIIB_rpt1"/>
    <property type="match status" value="1"/>
</dbReference>
<dbReference type="InterPro" id="IPR036915">
    <property type="entry name" value="Cyclin-like_sf"/>
</dbReference>
<dbReference type="Pfam" id="PF08271">
    <property type="entry name" value="Zn_Ribbon_TF"/>
    <property type="match status" value="1"/>
</dbReference>
<evidence type="ECO:0000256" key="3">
    <source>
        <dbReference type="PROSITE-ProRule" id="PRU00469"/>
    </source>
</evidence>
<dbReference type="GO" id="GO:0070897">
    <property type="term" value="P:transcription preinitiation complex assembly"/>
    <property type="evidence" value="ECO:0007669"/>
    <property type="project" value="InterPro"/>
</dbReference>
<keyword evidence="3" id="KW-0862">Zinc</keyword>
<sequence length="364" mass="39185">MATAPSPAQQEAAKFSQICRNCAKPTAIIEDHQQGDLVCTECGLVLESRVVDESSEWRTFSDSDKAGVDPNRTAGPTNRMLANGGLSTSIGKNPDGTYNQTLTRLHNRGANPDRALLQAFGRIGEMADHLGMTSVVKDGACDIYRTVVKPGQPLLGKSQPAMFAASLYIACRQEGTNRTFKEICGGAPNTTVKEIGRCYKYIVKAIDGLNTQMMEQMITPEKLTNRFCGNLGLANLEFLKLATAVIATFRSLRITEGHTSEKQPASVAAAAIWLCVQIWRGEAAEGIDVKRISEISGMAEATILTSYADMYPYAAKMLPEAYVERIPELEAPRMDKSDAAALEAGLAGLIGDAEHGALLSLPPL</sequence>
<dbReference type="eggNOG" id="KOG1597">
    <property type="taxonomic scope" value="Eukaryota"/>
</dbReference>
<accession>C1EIY3</accession>
<dbReference type="InParanoid" id="C1EIY3"/>
<dbReference type="PANTHER" id="PTHR11618:SF78">
    <property type="entry name" value="TRANSCRIPTION INITIATION FACTOR IIB-2"/>
    <property type="match status" value="1"/>
</dbReference>
<dbReference type="FunCoup" id="C1EIY3">
    <property type="interactions" value="1880"/>
</dbReference>
<dbReference type="Gene3D" id="1.10.472.170">
    <property type="match status" value="1"/>
</dbReference>
<dbReference type="PANTHER" id="PTHR11618">
    <property type="entry name" value="TRANSCRIPTION INITIATION FACTOR IIB-RELATED"/>
    <property type="match status" value="1"/>
</dbReference>
<dbReference type="Pfam" id="PF00382">
    <property type="entry name" value="TFIIB"/>
    <property type="match status" value="1"/>
</dbReference>
<dbReference type="GO" id="GO:0097550">
    <property type="term" value="C:transcription preinitiation complex"/>
    <property type="evidence" value="ECO:0007669"/>
    <property type="project" value="TreeGrafter"/>
</dbReference>